<evidence type="ECO:0000313" key="1">
    <source>
        <dbReference type="EMBL" id="EKC22655.1"/>
    </source>
</evidence>
<dbReference type="HOGENOM" id="CLU_2707222_0_0_1"/>
<protein>
    <submittedName>
        <fullName evidence="1">Uncharacterized protein</fullName>
    </submittedName>
</protein>
<dbReference type="EMBL" id="JH817821">
    <property type="protein sequence ID" value="EKC22655.1"/>
    <property type="molecule type" value="Genomic_DNA"/>
</dbReference>
<sequence>MSRHPDGDWGVLTELPTTFPQSSTWRLTACALSGYPRSAHDVLGVFTTRPQRVLRADCVHMHCWRLYGAVTAF</sequence>
<name>K1Q1H9_MAGGI</name>
<organism evidence="1">
    <name type="scientific">Magallana gigas</name>
    <name type="common">Pacific oyster</name>
    <name type="synonym">Crassostrea gigas</name>
    <dbReference type="NCBI Taxonomy" id="29159"/>
    <lineage>
        <taxon>Eukaryota</taxon>
        <taxon>Metazoa</taxon>
        <taxon>Spiralia</taxon>
        <taxon>Lophotrochozoa</taxon>
        <taxon>Mollusca</taxon>
        <taxon>Bivalvia</taxon>
        <taxon>Autobranchia</taxon>
        <taxon>Pteriomorphia</taxon>
        <taxon>Ostreida</taxon>
        <taxon>Ostreoidea</taxon>
        <taxon>Ostreidae</taxon>
        <taxon>Magallana</taxon>
    </lineage>
</organism>
<proteinExistence type="predicted"/>
<dbReference type="AlphaFoldDB" id="K1Q1H9"/>
<gene>
    <name evidence="1" type="ORF">CGI_10001821</name>
</gene>
<reference evidence="1" key="1">
    <citation type="journal article" date="2012" name="Nature">
        <title>The oyster genome reveals stress adaptation and complexity of shell formation.</title>
        <authorList>
            <person name="Zhang G."/>
            <person name="Fang X."/>
            <person name="Guo X."/>
            <person name="Li L."/>
            <person name="Luo R."/>
            <person name="Xu F."/>
            <person name="Yang P."/>
            <person name="Zhang L."/>
            <person name="Wang X."/>
            <person name="Qi H."/>
            <person name="Xiong Z."/>
            <person name="Que H."/>
            <person name="Xie Y."/>
            <person name="Holland P.W."/>
            <person name="Paps J."/>
            <person name="Zhu Y."/>
            <person name="Wu F."/>
            <person name="Chen Y."/>
            <person name="Wang J."/>
            <person name="Peng C."/>
            <person name="Meng J."/>
            <person name="Yang L."/>
            <person name="Liu J."/>
            <person name="Wen B."/>
            <person name="Zhang N."/>
            <person name="Huang Z."/>
            <person name="Zhu Q."/>
            <person name="Feng Y."/>
            <person name="Mount A."/>
            <person name="Hedgecock D."/>
            <person name="Xu Z."/>
            <person name="Liu Y."/>
            <person name="Domazet-Loso T."/>
            <person name="Du Y."/>
            <person name="Sun X."/>
            <person name="Zhang S."/>
            <person name="Liu B."/>
            <person name="Cheng P."/>
            <person name="Jiang X."/>
            <person name="Li J."/>
            <person name="Fan D."/>
            <person name="Wang W."/>
            <person name="Fu W."/>
            <person name="Wang T."/>
            <person name="Wang B."/>
            <person name="Zhang J."/>
            <person name="Peng Z."/>
            <person name="Li Y."/>
            <person name="Li N."/>
            <person name="Wang J."/>
            <person name="Chen M."/>
            <person name="He Y."/>
            <person name="Tan F."/>
            <person name="Song X."/>
            <person name="Zheng Q."/>
            <person name="Huang R."/>
            <person name="Yang H."/>
            <person name="Du X."/>
            <person name="Chen L."/>
            <person name="Yang M."/>
            <person name="Gaffney P.M."/>
            <person name="Wang S."/>
            <person name="Luo L."/>
            <person name="She Z."/>
            <person name="Ming Y."/>
            <person name="Huang W."/>
            <person name="Zhang S."/>
            <person name="Huang B."/>
            <person name="Zhang Y."/>
            <person name="Qu T."/>
            <person name="Ni P."/>
            <person name="Miao G."/>
            <person name="Wang J."/>
            <person name="Wang Q."/>
            <person name="Steinberg C.E."/>
            <person name="Wang H."/>
            <person name="Li N."/>
            <person name="Qian L."/>
            <person name="Zhang G."/>
            <person name="Li Y."/>
            <person name="Yang H."/>
            <person name="Liu X."/>
            <person name="Wang J."/>
            <person name="Yin Y."/>
            <person name="Wang J."/>
        </authorList>
    </citation>
    <scope>NUCLEOTIDE SEQUENCE [LARGE SCALE GENOMIC DNA]</scope>
    <source>
        <strain evidence="1">05x7-T-G4-1.051#20</strain>
    </source>
</reference>
<dbReference type="InParanoid" id="K1Q1H9"/>
<accession>K1Q1H9</accession>